<comment type="subcellular location">
    <subcellularLocation>
        <location evidence="1">Virion</location>
    </subcellularLocation>
</comment>
<dbReference type="InterPro" id="IPR000052">
    <property type="entry name" value="Pltvir_coat"/>
</dbReference>
<evidence type="ECO:0000313" key="7">
    <source>
        <dbReference type="EMBL" id="WLS55771.1"/>
    </source>
</evidence>
<proteinExistence type="predicted"/>
<evidence type="ECO:0000256" key="1">
    <source>
        <dbReference type="ARBA" id="ARBA00004328"/>
    </source>
</evidence>
<dbReference type="PRINTS" id="PR00232">
    <property type="entry name" value="POTXCARLCOAT"/>
</dbReference>
<reference evidence="7" key="1">
    <citation type="submission" date="2023-05" db="EMBL/GenBank/DDBJ databases">
        <authorList>
            <person name="Fager D."/>
            <person name="Mollov D."/>
        </authorList>
    </citation>
    <scope>NUCLEOTIDE SEQUENCE</scope>
    <source>
        <strain evidence="7">H5169-D1</strain>
    </source>
</reference>
<evidence type="ECO:0000256" key="5">
    <source>
        <dbReference type="SAM" id="MobiDB-lite"/>
    </source>
</evidence>
<keyword evidence="3 7" id="KW-0167">Capsid protein</keyword>
<sequence length="247" mass="26149">MPATDGTPAANPAPATNPPANTPPPVAAPPNPPPPPPTPPGSSAPRANPLIPPDEELDILGGPVLANKVASSTIVNAVLTDLVRSYPSATPIDLVALAMACYHNGASRYVTLEELSPHGVPLASIKDLVEVHCTLRQFCMYYAKICYNRGRATKTPPANWAAKGFKEDSKYAAFDFFAGVLNDAAPKPRSGMRFLPTEAEIAAHAVNSTMAISESRQQANQYSNRGNMLAMQQVRSQAPPPLITFDA</sequence>
<keyword evidence="4" id="KW-0946">Virion</keyword>
<evidence type="ECO:0000256" key="4">
    <source>
        <dbReference type="ARBA" id="ARBA00022844"/>
    </source>
</evidence>
<dbReference type="GO" id="GO:0019029">
    <property type="term" value="C:helical viral capsid"/>
    <property type="evidence" value="ECO:0007669"/>
    <property type="project" value="UniProtKB-KW"/>
</dbReference>
<dbReference type="PROSITE" id="PS00418">
    <property type="entry name" value="POTEX_CARLAVIRUS_COAT"/>
    <property type="match status" value="1"/>
</dbReference>
<dbReference type="EMBL" id="OR026033">
    <property type="protein sequence ID" value="WLS55771.1"/>
    <property type="molecule type" value="Genomic_RNA"/>
</dbReference>
<keyword evidence="2" id="KW-1139">Helical capsid protein</keyword>
<feature type="domain" description="Potexviruses and carlaviruses coat protein" evidence="6">
    <location>
        <begin position="170"/>
        <end position="185"/>
    </location>
</feature>
<feature type="compositionally biased region" description="Pro residues" evidence="5">
    <location>
        <begin position="15"/>
        <end position="42"/>
    </location>
</feature>
<feature type="region of interest" description="Disordered" evidence="5">
    <location>
        <begin position="1"/>
        <end position="55"/>
    </location>
</feature>
<dbReference type="Pfam" id="PF00286">
    <property type="entry name" value="Flexi_CP"/>
    <property type="match status" value="1"/>
</dbReference>
<evidence type="ECO:0000256" key="3">
    <source>
        <dbReference type="ARBA" id="ARBA00022561"/>
    </source>
</evidence>
<evidence type="ECO:0000256" key="2">
    <source>
        <dbReference type="ARBA" id="ARBA00022497"/>
    </source>
</evidence>
<evidence type="ECO:0000259" key="6">
    <source>
        <dbReference type="PROSITE" id="PS00418"/>
    </source>
</evidence>
<organism evidence="7">
    <name type="scientific">Blackberry calico virus</name>
    <dbReference type="NCBI Taxonomy" id="3069585"/>
    <lineage>
        <taxon>Viruses</taxon>
        <taxon>Riboviria</taxon>
        <taxon>Orthornavirae</taxon>
        <taxon>Kitrinoviricota</taxon>
        <taxon>Alsuviricetes</taxon>
        <taxon>Tymovirales</taxon>
        <taxon>Alphaflexiviridae</taxon>
        <taxon>Allexivirus</taxon>
    </lineage>
</organism>
<name>A0AA50HJ46_9VIRU</name>
<protein>
    <submittedName>
        <fullName evidence="7">Coat protein</fullName>
    </submittedName>
</protein>
<accession>A0AA50HJ46</accession>
<dbReference type="GO" id="GO:0005198">
    <property type="term" value="F:structural molecule activity"/>
    <property type="evidence" value="ECO:0007669"/>
    <property type="project" value="InterPro"/>
</dbReference>